<dbReference type="STRING" id="1797533.A2731_03195"/>
<dbReference type="AlphaFoldDB" id="A0A1G1Y0R8"/>
<protein>
    <submittedName>
        <fullName evidence="2">Uncharacterized protein</fullName>
    </submittedName>
</protein>
<gene>
    <name evidence="2" type="ORF">A2731_03195</name>
</gene>
<accession>A0A1G1Y0R8</accession>
<reference evidence="2 3" key="1">
    <citation type="journal article" date="2016" name="Nat. Commun.">
        <title>Thousands of microbial genomes shed light on interconnected biogeochemical processes in an aquifer system.</title>
        <authorList>
            <person name="Anantharaman K."/>
            <person name="Brown C.T."/>
            <person name="Hug L.A."/>
            <person name="Sharon I."/>
            <person name="Castelle C.J."/>
            <person name="Probst A.J."/>
            <person name="Thomas B.C."/>
            <person name="Singh A."/>
            <person name="Wilkins M.J."/>
            <person name="Karaoz U."/>
            <person name="Brodie E.L."/>
            <person name="Williams K.H."/>
            <person name="Hubbard S.S."/>
            <person name="Banfield J.F."/>
        </authorList>
    </citation>
    <scope>NUCLEOTIDE SEQUENCE [LARGE SCALE GENOMIC DNA]</scope>
</reference>
<name>A0A1G1Y0R8_9BACT</name>
<dbReference type="Proteomes" id="UP000176241">
    <property type="component" value="Unassembled WGS sequence"/>
</dbReference>
<sequence length="84" mass="9287">MDYWSRITLASLIGGGVGFGIGYFFGNYLIWIFIGLAFAVATESSLRTIKNVKAKPSQLKGVPPADTIQKKQILINKKPPKVRF</sequence>
<keyword evidence="1" id="KW-0812">Transmembrane</keyword>
<feature type="transmembrane region" description="Helical" evidence="1">
    <location>
        <begin position="20"/>
        <end position="41"/>
    </location>
</feature>
<proteinExistence type="predicted"/>
<evidence type="ECO:0000256" key="1">
    <source>
        <dbReference type="SAM" id="Phobius"/>
    </source>
</evidence>
<dbReference type="EMBL" id="MHIC01000010">
    <property type="protein sequence ID" value="OGY45784.1"/>
    <property type="molecule type" value="Genomic_DNA"/>
</dbReference>
<evidence type="ECO:0000313" key="3">
    <source>
        <dbReference type="Proteomes" id="UP000176241"/>
    </source>
</evidence>
<keyword evidence="1" id="KW-1133">Transmembrane helix</keyword>
<evidence type="ECO:0000313" key="2">
    <source>
        <dbReference type="EMBL" id="OGY45784.1"/>
    </source>
</evidence>
<organism evidence="2 3">
    <name type="scientific">Candidatus Buchananbacteria bacterium RIFCSPHIGHO2_01_FULL_39_8</name>
    <dbReference type="NCBI Taxonomy" id="1797533"/>
    <lineage>
        <taxon>Bacteria</taxon>
        <taxon>Candidatus Buchananiibacteriota</taxon>
    </lineage>
</organism>
<comment type="caution">
    <text evidence="2">The sequence shown here is derived from an EMBL/GenBank/DDBJ whole genome shotgun (WGS) entry which is preliminary data.</text>
</comment>
<keyword evidence="1" id="KW-0472">Membrane</keyword>